<name>A0A286CZ83_9GAMM</name>
<accession>A0A286CZ83</accession>
<protein>
    <submittedName>
        <fullName evidence="9">Molybdenum cofactor guanylyltransferase</fullName>
    </submittedName>
</protein>
<dbReference type="RefSeq" id="WP_097120551.1">
    <property type="nucleotide sequence ID" value="NZ_OCND01000001.1"/>
</dbReference>
<organism evidence="9 10">
    <name type="scientific">Pseudoxanthomonas wuyuanensis</name>
    <dbReference type="NCBI Taxonomy" id="1073196"/>
    <lineage>
        <taxon>Bacteria</taxon>
        <taxon>Pseudomonadati</taxon>
        <taxon>Pseudomonadota</taxon>
        <taxon>Gammaproteobacteria</taxon>
        <taxon>Lysobacterales</taxon>
        <taxon>Lysobacteraceae</taxon>
        <taxon>Pseudoxanthomonas</taxon>
    </lineage>
</organism>
<proteinExistence type="predicted"/>
<keyword evidence="3" id="KW-0479">Metal-binding</keyword>
<dbReference type="InterPro" id="IPR025877">
    <property type="entry name" value="MobA-like_NTP_Trfase"/>
</dbReference>
<keyword evidence="1" id="KW-0963">Cytoplasm</keyword>
<keyword evidence="7" id="KW-0501">Molybdenum cofactor biosynthesis</keyword>
<keyword evidence="4" id="KW-0547">Nucleotide-binding</keyword>
<dbReference type="CDD" id="cd02503">
    <property type="entry name" value="MobA"/>
    <property type="match status" value="1"/>
</dbReference>
<evidence type="ECO:0000313" key="10">
    <source>
        <dbReference type="Proteomes" id="UP000219374"/>
    </source>
</evidence>
<keyword evidence="2 9" id="KW-0808">Transferase</keyword>
<dbReference type="Proteomes" id="UP000219374">
    <property type="component" value="Unassembled WGS sequence"/>
</dbReference>
<dbReference type="PANTHER" id="PTHR19136">
    <property type="entry name" value="MOLYBDENUM COFACTOR GUANYLYLTRANSFERASE"/>
    <property type="match status" value="1"/>
</dbReference>
<evidence type="ECO:0000256" key="2">
    <source>
        <dbReference type="ARBA" id="ARBA00022679"/>
    </source>
</evidence>
<keyword evidence="10" id="KW-1185">Reference proteome</keyword>
<evidence type="ECO:0000256" key="3">
    <source>
        <dbReference type="ARBA" id="ARBA00022723"/>
    </source>
</evidence>
<keyword evidence="9" id="KW-0548">Nucleotidyltransferase</keyword>
<dbReference type="AlphaFoldDB" id="A0A286CZ83"/>
<evidence type="ECO:0000256" key="5">
    <source>
        <dbReference type="ARBA" id="ARBA00022842"/>
    </source>
</evidence>
<dbReference type="OrthoDB" id="9788394at2"/>
<dbReference type="InterPro" id="IPR013482">
    <property type="entry name" value="Molybde_CF_guanTrfase"/>
</dbReference>
<evidence type="ECO:0000259" key="8">
    <source>
        <dbReference type="Pfam" id="PF12804"/>
    </source>
</evidence>
<evidence type="ECO:0000313" key="9">
    <source>
        <dbReference type="EMBL" id="SOD51684.1"/>
    </source>
</evidence>
<dbReference type="Gene3D" id="3.90.550.10">
    <property type="entry name" value="Spore Coat Polysaccharide Biosynthesis Protein SpsA, Chain A"/>
    <property type="match status" value="1"/>
</dbReference>
<sequence>MAGESGVTASAWTGVVLAGGHSSRMGRDKAYLHWRGQPLIEHMQALLTAAGASQVLVSGPYPQYGAVADVAAGLGPVGGLISIAAAAPDGLLVIVPVDMPRLTPALLRNLAAAPDAACTCYAGHVLPLRLRLERRSRDVLDGLRSAARSGRSLRALHAALGGTEMALTGHAAGELENCNTPEQWQEISR</sequence>
<keyword evidence="5" id="KW-0460">Magnesium</keyword>
<evidence type="ECO:0000256" key="7">
    <source>
        <dbReference type="ARBA" id="ARBA00023150"/>
    </source>
</evidence>
<dbReference type="SUPFAM" id="SSF53448">
    <property type="entry name" value="Nucleotide-diphospho-sugar transferases"/>
    <property type="match status" value="1"/>
</dbReference>
<dbReference type="Pfam" id="PF12804">
    <property type="entry name" value="NTP_transf_3"/>
    <property type="match status" value="1"/>
</dbReference>
<keyword evidence="6" id="KW-0342">GTP-binding</keyword>
<dbReference type="InterPro" id="IPR029044">
    <property type="entry name" value="Nucleotide-diphossugar_trans"/>
</dbReference>
<dbReference type="GO" id="GO:0005525">
    <property type="term" value="F:GTP binding"/>
    <property type="evidence" value="ECO:0007669"/>
    <property type="project" value="UniProtKB-KW"/>
</dbReference>
<dbReference type="EMBL" id="OCND01000001">
    <property type="protein sequence ID" value="SOD51684.1"/>
    <property type="molecule type" value="Genomic_DNA"/>
</dbReference>
<evidence type="ECO:0000256" key="4">
    <source>
        <dbReference type="ARBA" id="ARBA00022741"/>
    </source>
</evidence>
<reference evidence="9 10" key="1">
    <citation type="submission" date="2017-09" db="EMBL/GenBank/DDBJ databases">
        <authorList>
            <person name="Ehlers B."/>
            <person name="Leendertz F.H."/>
        </authorList>
    </citation>
    <scope>NUCLEOTIDE SEQUENCE [LARGE SCALE GENOMIC DNA]</scope>
    <source>
        <strain evidence="9 10">CGMCC 1.10978</strain>
    </source>
</reference>
<evidence type="ECO:0000256" key="6">
    <source>
        <dbReference type="ARBA" id="ARBA00023134"/>
    </source>
</evidence>
<dbReference type="PANTHER" id="PTHR19136:SF81">
    <property type="entry name" value="MOLYBDENUM COFACTOR GUANYLYLTRANSFERASE"/>
    <property type="match status" value="1"/>
</dbReference>
<evidence type="ECO:0000256" key="1">
    <source>
        <dbReference type="ARBA" id="ARBA00022490"/>
    </source>
</evidence>
<gene>
    <name evidence="9" type="ORF">SAMN06296416_101810</name>
</gene>
<dbReference type="GO" id="GO:0046872">
    <property type="term" value="F:metal ion binding"/>
    <property type="evidence" value="ECO:0007669"/>
    <property type="project" value="UniProtKB-KW"/>
</dbReference>
<feature type="domain" description="MobA-like NTP transferase" evidence="8">
    <location>
        <begin position="14"/>
        <end position="154"/>
    </location>
</feature>
<dbReference type="GO" id="GO:1902758">
    <property type="term" value="P:bis(molybdopterin guanine dinucleotide)molybdenum biosynthetic process"/>
    <property type="evidence" value="ECO:0007669"/>
    <property type="project" value="TreeGrafter"/>
</dbReference>
<dbReference type="GO" id="GO:0016779">
    <property type="term" value="F:nucleotidyltransferase activity"/>
    <property type="evidence" value="ECO:0007669"/>
    <property type="project" value="UniProtKB-KW"/>
</dbReference>